<gene>
    <name evidence="1" type="ORF">BK123_09980</name>
</gene>
<dbReference type="OrthoDB" id="1551162at2"/>
<accession>A0A1R1B348</accession>
<dbReference type="Pfam" id="PF20116">
    <property type="entry name" value="DUF6506"/>
    <property type="match status" value="1"/>
</dbReference>
<sequence>MTLENLNKWAFFYFSPEFSPKENTVINRNAMGTCEMITIGFDPNAKKDGSIIEMAKKLKMEGVQFIELCGGFGPTWVTKINEALDYEIPVGTVTYGPEFRKQLYDIMN</sequence>
<evidence type="ECO:0000313" key="1">
    <source>
        <dbReference type="EMBL" id="OME93579.1"/>
    </source>
</evidence>
<evidence type="ECO:0000313" key="2">
    <source>
        <dbReference type="Proteomes" id="UP000187074"/>
    </source>
</evidence>
<name>A0A1R1B348_PAELA</name>
<dbReference type="Proteomes" id="UP000187074">
    <property type="component" value="Unassembled WGS sequence"/>
</dbReference>
<reference evidence="1 2" key="1">
    <citation type="submission" date="2016-11" db="EMBL/GenBank/DDBJ databases">
        <title>Paenibacillus species isolates.</title>
        <authorList>
            <person name="Beno S.M."/>
        </authorList>
    </citation>
    <scope>NUCLEOTIDE SEQUENCE [LARGE SCALE GENOMIC DNA]</scope>
    <source>
        <strain evidence="1 2">FSL F4-0100</strain>
    </source>
</reference>
<dbReference type="AlphaFoldDB" id="A0A1R1B348"/>
<dbReference type="EMBL" id="MRTF01000003">
    <property type="protein sequence ID" value="OME93579.1"/>
    <property type="molecule type" value="Genomic_DNA"/>
</dbReference>
<protein>
    <recommendedName>
        <fullName evidence="3">Sugar phosphate isomerase/epimerase</fullName>
    </recommendedName>
</protein>
<evidence type="ECO:0008006" key="3">
    <source>
        <dbReference type="Google" id="ProtNLM"/>
    </source>
</evidence>
<dbReference type="STRING" id="1401.BK123_09980"/>
<proteinExistence type="predicted"/>
<organism evidence="1 2">
    <name type="scientific">Paenibacillus lautus</name>
    <name type="common">Bacillus lautus</name>
    <dbReference type="NCBI Taxonomy" id="1401"/>
    <lineage>
        <taxon>Bacteria</taxon>
        <taxon>Bacillati</taxon>
        <taxon>Bacillota</taxon>
        <taxon>Bacilli</taxon>
        <taxon>Bacillales</taxon>
        <taxon>Paenibacillaceae</taxon>
        <taxon>Paenibacillus</taxon>
    </lineage>
</organism>
<dbReference type="RefSeq" id="WP_076322253.1">
    <property type="nucleotide sequence ID" value="NZ_JBCMXI010000007.1"/>
</dbReference>
<dbReference type="InterPro" id="IPR045441">
    <property type="entry name" value="DUF6506"/>
</dbReference>
<comment type="caution">
    <text evidence="1">The sequence shown here is derived from an EMBL/GenBank/DDBJ whole genome shotgun (WGS) entry which is preliminary data.</text>
</comment>